<name>A0A5N6K594_MONLA</name>
<feature type="region of interest" description="Disordered" evidence="1">
    <location>
        <begin position="1"/>
        <end position="31"/>
    </location>
</feature>
<feature type="compositionally biased region" description="Polar residues" evidence="1">
    <location>
        <begin position="1"/>
        <end position="29"/>
    </location>
</feature>
<gene>
    <name evidence="2" type="ORF">EYC80_001536</name>
</gene>
<accession>A0A5N6K594</accession>
<sequence>MELPFQPNNTPLESHPLPNTTPQESNPLPNTDFVDDEEQMRIAVALSLGESVDEMTLNEPAKPETFKIYNTPCRFEELPGPNDEKLDGMSIQFNQISQEFEFWFWDNPLGFVNEADQEHAEYLISPPHFADMGYSTNGRSILSILDADCPVADTFYIEFQSDKEMHAFLDFFQQFLPDDALCRIHACNC</sequence>
<keyword evidence="3" id="KW-1185">Reference proteome</keyword>
<dbReference type="AlphaFoldDB" id="A0A5N6K594"/>
<evidence type="ECO:0000256" key="1">
    <source>
        <dbReference type="SAM" id="MobiDB-lite"/>
    </source>
</evidence>
<reference evidence="2 3" key="1">
    <citation type="submission" date="2019-06" db="EMBL/GenBank/DDBJ databases">
        <title>Genome Sequence of the Brown Rot Fungal Pathogen Monilinia laxa.</title>
        <authorList>
            <person name="De Miccolis Angelini R.M."/>
            <person name="Landi L."/>
            <person name="Abate D."/>
            <person name="Pollastro S."/>
            <person name="Romanazzi G."/>
            <person name="Faretra F."/>
        </authorList>
    </citation>
    <scope>NUCLEOTIDE SEQUENCE [LARGE SCALE GENOMIC DNA]</scope>
    <source>
        <strain evidence="2 3">Mlax316</strain>
    </source>
</reference>
<protein>
    <submittedName>
        <fullName evidence="2">Uncharacterized protein</fullName>
    </submittedName>
</protein>
<dbReference type="EMBL" id="VIGI01000007">
    <property type="protein sequence ID" value="KAB8297734.1"/>
    <property type="molecule type" value="Genomic_DNA"/>
</dbReference>
<proteinExistence type="predicted"/>
<evidence type="ECO:0000313" key="2">
    <source>
        <dbReference type="EMBL" id="KAB8297734.1"/>
    </source>
</evidence>
<dbReference type="Proteomes" id="UP000326757">
    <property type="component" value="Unassembled WGS sequence"/>
</dbReference>
<evidence type="ECO:0000313" key="3">
    <source>
        <dbReference type="Proteomes" id="UP000326757"/>
    </source>
</evidence>
<comment type="caution">
    <text evidence="2">The sequence shown here is derived from an EMBL/GenBank/DDBJ whole genome shotgun (WGS) entry which is preliminary data.</text>
</comment>
<dbReference type="OrthoDB" id="10321798at2759"/>
<organism evidence="2 3">
    <name type="scientific">Monilinia laxa</name>
    <name type="common">Brown rot fungus</name>
    <name type="synonym">Sclerotinia laxa</name>
    <dbReference type="NCBI Taxonomy" id="61186"/>
    <lineage>
        <taxon>Eukaryota</taxon>
        <taxon>Fungi</taxon>
        <taxon>Dikarya</taxon>
        <taxon>Ascomycota</taxon>
        <taxon>Pezizomycotina</taxon>
        <taxon>Leotiomycetes</taxon>
        <taxon>Helotiales</taxon>
        <taxon>Sclerotiniaceae</taxon>
        <taxon>Monilinia</taxon>
    </lineage>
</organism>